<dbReference type="EC" id="1.1.1.31" evidence="3"/>
<comment type="similarity">
    <text evidence="2">Belongs to the HIBADH-related family. 3-hydroxyisobutyrate dehydrogenase subfamily.</text>
</comment>
<dbReference type="Gene3D" id="3.40.50.720">
    <property type="entry name" value="NAD(P)-binding Rossmann-like Domain"/>
    <property type="match status" value="1"/>
</dbReference>
<evidence type="ECO:0000256" key="5">
    <source>
        <dbReference type="ARBA" id="ARBA00023002"/>
    </source>
</evidence>
<evidence type="ECO:0000313" key="12">
    <source>
        <dbReference type="Proteomes" id="UP000290540"/>
    </source>
</evidence>
<dbReference type="SUPFAM" id="SSF48179">
    <property type="entry name" value="6-phosphogluconate dehydrogenase C-terminal domain-like"/>
    <property type="match status" value="1"/>
</dbReference>
<evidence type="ECO:0000256" key="6">
    <source>
        <dbReference type="ARBA" id="ARBA00023027"/>
    </source>
</evidence>
<dbReference type="InterPro" id="IPR015815">
    <property type="entry name" value="HIBADH-related"/>
</dbReference>
<dbReference type="GO" id="GO:0006574">
    <property type="term" value="P:L-valine catabolic process"/>
    <property type="evidence" value="ECO:0007669"/>
    <property type="project" value="TreeGrafter"/>
</dbReference>
<evidence type="ECO:0000256" key="4">
    <source>
        <dbReference type="ARBA" id="ARBA00022456"/>
    </source>
</evidence>
<dbReference type="InterPro" id="IPR013328">
    <property type="entry name" value="6PGD_dom2"/>
</dbReference>
<dbReference type="PANTHER" id="PTHR22981">
    <property type="entry name" value="3-HYDROXYISOBUTYRATE DEHYDROGENASE-RELATED"/>
    <property type="match status" value="1"/>
</dbReference>
<comment type="caution">
    <text evidence="11">The sequence shown here is derived from an EMBL/GenBank/DDBJ whole genome shotgun (WGS) entry which is preliminary data.</text>
</comment>
<evidence type="ECO:0000256" key="3">
    <source>
        <dbReference type="ARBA" id="ARBA00012991"/>
    </source>
</evidence>
<dbReference type="InterPro" id="IPR006115">
    <property type="entry name" value="6PGDH_NADP-bd"/>
</dbReference>
<dbReference type="Gene3D" id="1.10.1040.10">
    <property type="entry name" value="N-(1-d-carboxylethyl)-l-norvaline Dehydrogenase, domain 2"/>
    <property type="match status" value="1"/>
</dbReference>
<evidence type="ECO:0000256" key="7">
    <source>
        <dbReference type="ARBA" id="ARBA00049197"/>
    </source>
</evidence>
<dbReference type="AlphaFoldDB" id="A0A4Q2VXA6"/>
<feature type="active site" evidence="8">
    <location>
        <position position="187"/>
    </location>
</feature>
<keyword evidence="5" id="KW-0560">Oxidoreductase</keyword>
<dbReference type="Pfam" id="PF03446">
    <property type="entry name" value="NAD_binding_2"/>
    <property type="match status" value="1"/>
</dbReference>
<dbReference type="EMBL" id="MQTW01000031">
    <property type="protein sequence ID" value="RYC91630.1"/>
    <property type="molecule type" value="Genomic_DNA"/>
</dbReference>
<dbReference type="GO" id="GO:0005739">
    <property type="term" value="C:mitochondrion"/>
    <property type="evidence" value="ECO:0007669"/>
    <property type="project" value="TreeGrafter"/>
</dbReference>
<dbReference type="InterPro" id="IPR029154">
    <property type="entry name" value="HIBADH-like_NADP-bd"/>
</dbReference>
<dbReference type="PANTHER" id="PTHR22981:SF7">
    <property type="entry name" value="3-HYDROXYISOBUTYRATE DEHYDROGENASE, MITOCHONDRIAL"/>
    <property type="match status" value="1"/>
</dbReference>
<evidence type="ECO:0000313" key="11">
    <source>
        <dbReference type="EMBL" id="RYC91630.1"/>
    </source>
</evidence>
<sequence>MSVPDAKYGFIGVGQIGWGIAMNLRQKIPKGSSLVICEVSETRRSQFVNEAAPHGKVSTANSPIEVAKQADIIITMLPKSAHVRDVYTNDKIGLLSVGKRESPLHFFEYSTIKVATSIEVRKEVAKSGLGTFIDAPVSGRPNGANGGTLAIMVRGSEDQFEFSKPILKLMGKNIFHYGPSGAGLATKHINNYLSSVYTVGICKAMNMGIKYGLDPKKLASIINISSRRCYNSLEQNPIKGVTVGAASKINFIGGFSVELYKGVLDIAVQLGKEVSAQSILSDRVLGLYKKAIEDKRTQGRDSRSMYLLFADNNAA</sequence>
<dbReference type="InterPro" id="IPR008927">
    <property type="entry name" value="6-PGluconate_DH-like_C_sf"/>
</dbReference>
<comment type="catalytic activity">
    <reaction evidence="7">
        <text>3-hydroxy-2-methylpropanoate + NAD(+) = 2-methyl-3-oxopropanoate + NADH + H(+)</text>
        <dbReference type="Rhea" id="RHEA:17681"/>
        <dbReference type="ChEBI" id="CHEBI:11805"/>
        <dbReference type="ChEBI" id="CHEBI:15378"/>
        <dbReference type="ChEBI" id="CHEBI:57540"/>
        <dbReference type="ChEBI" id="CHEBI:57700"/>
        <dbReference type="ChEBI" id="CHEBI:57945"/>
        <dbReference type="EC" id="1.1.1.31"/>
    </reaction>
</comment>
<comment type="pathway">
    <text evidence="1">Amino-acid degradation; L-valine degradation.</text>
</comment>
<evidence type="ECO:0000259" key="10">
    <source>
        <dbReference type="Pfam" id="PF14833"/>
    </source>
</evidence>
<evidence type="ECO:0000259" key="9">
    <source>
        <dbReference type="Pfam" id="PF03446"/>
    </source>
</evidence>
<feature type="domain" description="3-hydroxyisobutyrate dehydrogenase-like NAD-binding" evidence="10">
    <location>
        <begin position="181"/>
        <end position="306"/>
    </location>
</feature>
<reference evidence="11 12" key="1">
    <citation type="submission" date="2016-12" db="EMBL/GenBank/DDBJ databases">
        <title>Draft genome sequence of Fusarium oxysporum causing rot on Narcissus.</title>
        <authorList>
            <person name="Armitage A.D."/>
            <person name="Taylor A."/>
            <person name="Clarkson J.P."/>
            <person name="Harrison R.J."/>
            <person name="Jackson A.C."/>
        </authorList>
    </citation>
    <scope>NUCLEOTIDE SEQUENCE [LARGE SCALE GENOMIC DNA]</scope>
    <source>
        <strain evidence="11 12">N139</strain>
    </source>
</reference>
<gene>
    <name evidence="11" type="ORF">BFJ63_vAg5640</name>
</gene>
<dbReference type="GO" id="GO:0008442">
    <property type="term" value="F:3-hydroxyisobutyrate dehydrogenase activity"/>
    <property type="evidence" value="ECO:0007669"/>
    <property type="project" value="UniProtKB-EC"/>
</dbReference>
<dbReference type="InterPro" id="IPR036291">
    <property type="entry name" value="NAD(P)-bd_dom_sf"/>
</dbReference>
<dbReference type="Proteomes" id="UP000290540">
    <property type="component" value="Unassembled WGS sequence"/>
</dbReference>
<dbReference type="PIRSF" id="PIRSF000103">
    <property type="entry name" value="HIBADH"/>
    <property type="match status" value="1"/>
</dbReference>
<evidence type="ECO:0000256" key="8">
    <source>
        <dbReference type="PIRSR" id="PIRSR000103-1"/>
    </source>
</evidence>
<feature type="domain" description="6-phosphogluconate dehydrogenase NADP-binding" evidence="9">
    <location>
        <begin position="8"/>
        <end position="178"/>
    </location>
</feature>
<keyword evidence="4" id="KW-0101">Branched-chain amino acid catabolism</keyword>
<protein>
    <recommendedName>
        <fullName evidence="3">3-hydroxyisobutyrate dehydrogenase</fullName>
        <ecNumber evidence="3">1.1.1.31</ecNumber>
    </recommendedName>
</protein>
<accession>A0A4Q2VXA6</accession>
<evidence type="ECO:0000256" key="1">
    <source>
        <dbReference type="ARBA" id="ARBA00005109"/>
    </source>
</evidence>
<proteinExistence type="inferred from homology"/>
<dbReference type="SUPFAM" id="SSF51735">
    <property type="entry name" value="NAD(P)-binding Rossmann-fold domains"/>
    <property type="match status" value="1"/>
</dbReference>
<evidence type="ECO:0000256" key="2">
    <source>
        <dbReference type="ARBA" id="ARBA00006013"/>
    </source>
</evidence>
<name>A0A4Q2VXA6_FUSOX</name>
<organism evidence="11 12">
    <name type="scientific">Fusarium oxysporum f. sp. narcissi</name>
    <dbReference type="NCBI Taxonomy" id="451672"/>
    <lineage>
        <taxon>Eukaryota</taxon>
        <taxon>Fungi</taxon>
        <taxon>Dikarya</taxon>
        <taxon>Ascomycota</taxon>
        <taxon>Pezizomycotina</taxon>
        <taxon>Sordariomycetes</taxon>
        <taxon>Hypocreomycetidae</taxon>
        <taxon>Hypocreales</taxon>
        <taxon>Nectriaceae</taxon>
        <taxon>Fusarium</taxon>
        <taxon>Fusarium oxysporum species complex</taxon>
    </lineage>
</organism>
<dbReference type="Pfam" id="PF14833">
    <property type="entry name" value="NAD_binding_11"/>
    <property type="match status" value="1"/>
</dbReference>
<dbReference type="GO" id="GO:0050661">
    <property type="term" value="F:NADP binding"/>
    <property type="evidence" value="ECO:0007669"/>
    <property type="project" value="InterPro"/>
</dbReference>
<dbReference type="GO" id="GO:0051287">
    <property type="term" value="F:NAD binding"/>
    <property type="evidence" value="ECO:0007669"/>
    <property type="project" value="InterPro"/>
</dbReference>
<keyword evidence="6" id="KW-0520">NAD</keyword>